<organism evidence="1 2">
    <name type="scientific">Trypanosoma rangeli</name>
    <dbReference type="NCBI Taxonomy" id="5698"/>
    <lineage>
        <taxon>Eukaryota</taxon>
        <taxon>Discoba</taxon>
        <taxon>Euglenozoa</taxon>
        <taxon>Kinetoplastea</taxon>
        <taxon>Metakinetoplastina</taxon>
        <taxon>Trypanosomatida</taxon>
        <taxon>Trypanosomatidae</taxon>
        <taxon>Trypanosoma</taxon>
        <taxon>Herpetosoma</taxon>
    </lineage>
</organism>
<dbReference type="GeneID" id="40324373"/>
<evidence type="ECO:0000313" key="2">
    <source>
        <dbReference type="Proteomes" id="UP000283634"/>
    </source>
</evidence>
<proteinExistence type="predicted"/>
<comment type="caution">
    <text evidence="1">The sequence shown here is derived from an EMBL/GenBank/DDBJ whole genome shotgun (WGS) entry which is preliminary data.</text>
</comment>
<protein>
    <submittedName>
        <fullName evidence="1">Uncharacterized protein</fullName>
    </submittedName>
</protein>
<accession>A0A3R7RT04</accession>
<sequence length="123" mass="13387">MSHEKAWLEAVDVILQWVMGALQGDANSIRLIAFLLKKLGDTPPQVPSQEGSCDSRCTGSRAAMQRILAEGKGASSDSAGLDTCSADCSERNYILNIQTDLFRSLFTSDVFSDMAKQVWPNMA</sequence>
<keyword evidence="2" id="KW-1185">Reference proteome</keyword>
<dbReference type="Proteomes" id="UP000283634">
    <property type="component" value="Unassembled WGS sequence"/>
</dbReference>
<reference evidence="1 2" key="1">
    <citation type="journal article" date="2018" name="BMC Genomics">
        <title>Genomic comparison of Trypanosoma conorhini and Trypanosoma rangeli to Trypanosoma cruzi strains of high and low virulence.</title>
        <authorList>
            <person name="Bradwell K.R."/>
            <person name="Koparde V.N."/>
            <person name="Matveyev A.V."/>
            <person name="Serrano M.G."/>
            <person name="Alves J.M."/>
            <person name="Parikh H."/>
            <person name="Huang B."/>
            <person name="Lee V."/>
            <person name="Espinosa-Alvarez O."/>
            <person name="Ortiz P.A."/>
            <person name="Costa-Martins A.G."/>
            <person name="Teixeira M.M."/>
            <person name="Buck G.A."/>
        </authorList>
    </citation>
    <scope>NUCLEOTIDE SEQUENCE [LARGE SCALE GENOMIC DNA]</scope>
    <source>
        <strain evidence="1 2">AM80</strain>
    </source>
</reference>
<dbReference type="AlphaFoldDB" id="A0A3R7RT04"/>
<name>A0A3R7RT04_TRYRA</name>
<gene>
    <name evidence="1" type="ORF">TraAM80_00440</name>
</gene>
<evidence type="ECO:0000313" key="1">
    <source>
        <dbReference type="EMBL" id="RNF12292.1"/>
    </source>
</evidence>
<dbReference type="EMBL" id="MKGL01000007">
    <property type="protein sequence ID" value="RNF12292.1"/>
    <property type="molecule type" value="Genomic_DNA"/>
</dbReference>
<dbReference type="RefSeq" id="XP_029242682.1">
    <property type="nucleotide sequence ID" value="XM_029377519.1"/>
</dbReference>